<accession>A0A9D4W2I6</accession>
<keyword evidence="2" id="KW-0723">Serine/threonine-protein kinase</keyword>
<dbReference type="GO" id="GO:0004674">
    <property type="term" value="F:protein serine/threonine kinase activity"/>
    <property type="evidence" value="ECO:0007669"/>
    <property type="project" value="UniProtKB-KW"/>
</dbReference>
<dbReference type="Pfam" id="PF00069">
    <property type="entry name" value="Pkinase"/>
    <property type="match status" value="1"/>
</dbReference>
<dbReference type="InterPro" id="IPR000719">
    <property type="entry name" value="Prot_kinase_dom"/>
</dbReference>
<protein>
    <recommendedName>
        <fullName evidence="1">non-specific serine/threonine protein kinase</fullName>
        <ecNumber evidence="1">2.7.11.1</ecNumber>
    </recommendedName>
</protein>
<dbReference type="PANTHER" id="PTHR48005:SF85">
    <property type="entry name" value="PROTEIN KINASE DOMAIN-CONTAINING PROTEIN"/>
    <property type="match status" value="1"/>
</dbReference>
<dbReference type="SUPFAM" id="SSF56112">
    <property type="entry name" value="Protein kinase-like (PK-like)"/>
    <property type="match status" value="1"/>
</dbReference>
<dbReference type="GO" id="GO:0005524">
    <property type="term" value="F:ATP binding"/>
    <property type="evidence" value="ECO:0007669"/>
    <property type="project" value="UniProtKB-KW"/>
</dbReference>
<evidence type="ECO:0000256" key="7">
    <source>
        <dbReference type="ARBA" id="ARBA00047899"/>
    </source>
</evidence>
<dbReference type="Proteomes" id="UP001058974">
    <property type="component" value="Chromosome 6"/>
</dbReference>
<dbReference type="InterPro" id="IPR011009">
    <property type="entry name" value="Kinase-like_dom_sf"/>
</dbReference>
<reference evidence="10 11" key="1">
    <citation type="journal article" date="2022" name="Nat. Genet.">
        <title>Improved pea reference genome and pan-genome highlight genomic features and evolutionary characteristics.</title>
        <authorList>
            <person name="Yang T."/>
            <person name="Liu R."/>
            <person name="Luo Y."/>
            <person name="Hu S."/>
            <person name="Wang D."/>
            <person name="Wang C."/>
            <person name="Pandey M.K."/>
            <person name="Ge S."/>
            <person name="Xu Q."/>
            <person name="Li N."/>
            <person name="Li G."/>
            <person name="Huang Y."/>
            <person name="Saxena R.K."/>
            <person name="Ji Y."/>
            <person name="Li M."/>
            <person name="Yan X."/>
            <person name="He Y."/>
            <person name="Liu Y."/>
            <person name="Wang X."/>
            <person name="Xiang C."/>
            <person name="Varshney R.K."/>
            <person name="Ding H."/>
            <person name="Gao S."/>
            <person name="Zong X."/>
        </authorList>
    </citation>
    <scope>NUCLEOTIDE SEQUENCE [LARGE SCALE GENOMIC DNA]</scope>
    <source>
        <strain evidence="10 11">cv. Zhongwan 6</strain>
    </source>
</reference>
<proteinExistence type="predicted"/>
<dbReference type="PROSITE" id="PS50011">
    <property type="entry name" value="PROTEIN_KINASE_DOM"/>
    <property type="match status" value="1"/>
</dbReference>
<evidence type="ECO:0000313" key="11">
    <source>
        <dbReference type="Proteomes" id="UP001058974"/>
    </source>
</evidence>
<evidence type="ECO:0000313" key="10">
    <source>
        <dbReference type="EMBL" id="KAI5394829.1"/>
    </source>
</evidence>
<dbReference type="EC" id="2.7.11.1" evidence="1"/>
<name>A0A9D4W2I6_PEA</name>
<gene>
    <name evidence="10" type="ORF">KIW84_061446</name>
</gene>
<keyword evidence="3" id="KW-0808">Transferase</keyword>
<evidence type="ECO:0000256" key="5">
    <source>
        <dbReference type="ARBA" id="ARBA00022777"/>
    </source>
</evidence>
<evidence type="ECO:0000256" key="4">
    <source>
        <dbReference type="ARBA" id="ARBA00022741"/>
    </source>
</evidence>
<keyword evidence="11" id="KW-1185">Reference proteome</keyword>
<comment type="catalytic activity">
    <reaction evidence="7">
        <text>L-threonyl-[protein] + ATP = O-phospho-L-threonyl-[protein] + ADP + H(+)</text>
        <dbReference type="Rhea" id="RHEA:46608"/>
        <dbReference type="Rhea" id="RHEA-COMP:11060"/>
        <dbReference type="Rhea" id="RHEA-COMP:11605"/>
        <dbReference type="ChEBI" id="CHEBI:15378"/>
        <dbReference type="ChEBI" id="CHEBI:30013"/>
        <dbReference type="ChEBI" id="CHEBI:30616"/>
        <dbReference type="ChEBI" id="CHEBI:61977"/>
        <dbReference type="ChEBI" id="CHEBI:456216"/>
        <dbReference type="EC" id="2.7.11.1"/>
    </reaction>
</comment>
<feature type="domain" description="Protein kinase" evidence="9">
    <location>
        <begin position="39"/>
        <end position="277"/>
    </location>
</feature>
<dbReference type="SMART" id="SM00220">
    <property type="entry name" value="S_TKc"/>
    <property type="match status" value="1"/>
</dbReference>
<comment type="caution">
    <text evidence="10">The sequence shown here is derived from an EMBL/GenBank/DDBJ whole genome shotgun (WGS) entry which is preliminary data.</text>
</comment>
<evidence type="ECO:0000256" key="8">
    <source>
        <dbReference type="ARBA" id="ARBA00048679"/>
    </source>
</evidence>
<dbReference type="InterPro" id="IPR008271">
    <property type="entry name" value="Ser/Thr_kinase_AS"/>
</dbReference>
<keyword evidence="6" id="KW-0067">ATP-binding</keyword>
<evidence type="ECO:0000256" key="1">
    <source>
        <dbReference type="ARBA" id="ARBA00012513"/>
    </source>
</evidence>
<evidence type="ECO:0000256" key="3">
    <source>
        <dbReference type="ARBA" id="ARBA00022679"/>
    </source>
</evidence>
<evidence type="ECO:0000256" key="2">
    <source>
        <dbReference type="ARBA" id="ARBA00022527"/>
    </source>
</evidence>
<keyword evidence="5" id="KW-0418">Kinase</keyword>
<dbReference type="InterPro" id="IPR051420">
    <property type="entry name" value="Ser_Thr_Kinases_DiverseReg"/>
</dbReference>
<dbReference type="EMBL" id="JAMSHJ010000006">
    <property type="protein sequence ID" value="KAI5394829.1"/>
    <property type="molecule type" value="Genomic_DNA"/>
</dbReference>
<sequence>MYRIGKFWEEVNRMSASRTLSCSSQSQLPWLSRRLWCLRGNGFDGAQSGFGAIRSEAKCCGIDSVYCVALDDGLGYVAVKTIRGSSRKLDQELVDSFLAEVEILRKIRHNNIMKLMCCISSDDLLLLAYEYHEHQSLDRWLHKKNKTSVASSTVHHDIIDWPKRLHIAIGAAQGLCYLYNDCSPPIIHRDVKASNILLDSQFNAKVADFGLAKILIKPEELATMSAVAGTFGYIAPEYAQSIRVNEKMDVYSFGAVLLELTTGKEVNPGYEYSSLAE</sequence>
<dbReference type="PROSITE" id="PS00108">
    <property type="entry name" value="PROTEIN_KINASE_ST"/>
    <property type="match status" value="1"/>
</dbReference>
<dbReference type="Gene3D" id="1.10.510.10">
    <property type="entry name" value="Transferase(Phosphotransferase) domain 1"/>
    <property type="match status" value="1"/>
</dbReference>
<dbReference type="Gramene" id="Psat06G0144600-T1">
    <property type="protein sequence ID" value="KAI5394829.1"/>
    <property type="gene ID" value="KIW84_061446"/>
</dbReference>
<evidence type="ECO:0000256" key="6">
    <source>
        <dbReference type="ARBA" id="ARBA00022840"/>
    </source>
</evidence>
<evidence type="ECO:0000259" key="9">
    <source>
        <dbReference type="PROSITE" id="PS50011"/>
    </source>
</evidence>
<keyword evidence="4" id="KW-0547">Nucleotide-binding</keyword>
<dbReference type="FunFam" id="1.10.510.10:FF:001023">
    <property type="entry name" value="Os07g0541700 protein"/>
    <property type="match status" value="1"/>
</dbReference>
<dbReference type="PANTHER" id="PTHR48005">
    <property type="entry name" value="LEUCINE RICH REPEAT KINASE 2"/>
    <property type="match status" value="1"/>
</dbReference>
<comment type="catalytic activity">
    <reaction evidence="8">
        <text>L-seryl-[protein] + ATP = O-phospho-L-seryl-[protein] + ADP + H(+)</text>
        <dbReference type="Rhea" id="RHEA:17989"/>
        <dbReference type="Rhea" id="RHEA-COMP:9863"/>
        <dbReference type="Rhea" id="RHEA-COMP:11604"/>
        <dbReference type="ChEBI" id="CHEBI:15378"/>
        <dbReference type="ChEBI" id="CHEBI:29999"/>
        <dbReference type="ChEBI" id="CHEBI:30616"/>
        <dbReference type="ChEBI" id="CHEBI:83421"/>
        <dbReference type="ChEBI" id="CHEBI:456216"/>
        <dbReference type="EC" id="2.7.11.1"/>
    </reaction>
</comment>
<organism evidence="10 11">
    <name type="scientific">Pisum sativum</name>
    <name type="common">Garden pea</name>
    <name type="synonym">Lathyrus oleraceus</name>
    <dbReference type="NCBI Taxonomy" id="3888"/>
    <lineage>
        <taxon>Eukaryota</taxon>
        <taxon>Viridiplantae</taxon>
        <taxon>Streptophyta</taxon>
        <taxon>Embryophyta</taxon>
        <taxon>Tracheophyta</taxon>
        <taxon>Spermatophyta</taxon>
        <taxon>Magnoliopsida</taxon>
        <taxon>eudicotyledons</taxon>
        <taxon>Gunneridae</taxon>
        <taxon>Pentapetalae</taxon>
        <taxon>rosids</taxon>
        <taxon>fabids</taxon>
        <taxon>Fabales</taxon>
        <taxon>Fabaceae</taxon>
        <taxon>Papilionoideae</taxon>
        <taxon>50 kb inversion clade</taxon>
        <taxon>NPAAA clade</taxon>
        <taxon>Hologalegina</taxon>
        <taxon>IRL clade</taxon>
        <taxon>Fabeae</taxon>
        <taxon>Lathyrus</taxon>
    </lineage>
</organism>
<dbReference type="AlphaFoldDB" id="A0A9D4W2I6"/>